<sequence length="62" mass="7098">ILNQGWATLMGVGATKKSELIRRDRSSLLMKKLLIHNQISKLHLEYSTIITLNNHSRPRQSS</sequence>
<dbReference type="Proteomes" id="UP000694402">
    <property type="component" value="Unassembled WGS sequence"/>
</dbReference>
<evidence type="ECO:0000313" key="1">
    <source>
        <dbReference type="Ensembl" id="ENSOTSP00005150952.1"/>
    </source>
</evidence>
<reference evidence="1" key="2">
    <citation type="submission" date="2025-08" db="UniProtKB">
        <authorList>
            <consortium name="Ensembl"/>
        </authorList>
    </citation>
    <scope>IDENTIFICATION</scope>
</reference>
<keyword evidence="2" id="KW-1185">Reference proteome</keyword>
<protein>
    <submittedName>
        <fullName evidence="1">Uncharacterized protein</fullName>
    </submittedName>
</protein>
<dbReference type="Ensembl" id="ENSOTST00005123255.1">
    <property type="protein sequence ID" value="ENSOTSP00005150952.1"/>
    <property type="gene ID" value="ENSOTSG00005066562.1"/>
</dbReference>
<organism evidence="1 2">
    <name type="scientific">Oncorhynchus tshawytscha</name>
    <name type="common">Chinook salmon</name>
    <name type="synonym">Salmo tshawytscha</name>
    <dbReference type="NCBI Taxonomy" id="74940"/>
    <lineage>
        <taxon>Eukaryota</taxon>
        <taxon>Metazoa</taxon>
        <taxon>Chordata</taxon>
        <taxon>Craniata</taxon>
        <taxon>Vertebrata</taxon>
        <taxon>Euteleostomi</taxon>
        <taxon>Actinopterygii</taxon>
        <taxon>Neopterygii</taxon>
        <taxon>Teleostei</taxon>
        <taxon>Protacanthopterygii</taxon>
        <taxon>Salmoniformes</taxon>
        <taxon>Salmonidae</taxon>
        <taxon>Salmoninae</taxon>
        <taxon>Oncorhynchus</taxon>
    </lineage>
</organism>
<name>A0AAZ3SCZ7_ONCTS</name>
<evidence type="ECO:0000313" key="2">
    <source>
        <dbReference type="Proteomes" id="UP000694402"/>
    </source>
</evidence>
<proteinExistence type="predicted"/>
<dbReference type="AlphaFoldDB" id="A0AAZ3SCZ7"/>
<reference evidence="1" key="3">
    <citation type="submission" date="2025-09" db="UniProtKB">
        <authorList>
            <consortium name="Ensembl"/>
        </authorList>
    </citation>
    <scope>IDENTIFICATION</scope>
</reference>
<reference evidence="2" key="1">
    <citation type="journal article" date="2018" name="PLoS ONE">
        <title>Chinook salmon (Oncorhynchus tshawytscha) genome and transcriptome.</title>
        <authorList>
            <person name="Christensen K.A."/>
            <person name="Leong J.S."/>
            <person name="Sakhrani D."/>
            <person name="Biagi C.A."/>
            <person name="Minkley D.R."/>
            <person name="Withler R.E."/>
            <person name="Rondeau E.B."/>
            <person name="Koop B.F."/>
            <person name="Devlin R.H."/>
        </authorList>
    </citation>
    <scope>NUCLEOTIDE SEQUENCE [LARGE SCALE GENOMIC DNA]</scope>
</reference>
<accession>A0AAZ3SCZ7</accession>